<dbReference type="GO" id="GO:0016020">
    <property type="term" value="C:membrane"/>
    <property type="evidence" value="ECO:0007669"/>
    <property type="project" value="InterPro"/>
</dbReference>
<feature type="transmembrane region" description="Helical" evidence="3">
    <location>
        <begin position="39"/>
        <end position="59"/>
    </location>
</feature>
<comment type="similarity">
    <text evidence="1">Belongs to the EamA transporter family.</text>
</comment>
<dbReference type="EMBL" id="CP054929">
    <property type="protein sequence ID" value="QKW54469.1"/>
    <property type="molecule type" value="Genomic_DNA"/>
</dbReference>
<dbReference type="SUPFAM" id="SSF103481">
    <property type="entry name" value="Multidrug resistance efflux transporter EmrE"/>
    <property type="match status" value="2"/>
</dbReference>
<organism evidence="5 6">
    <name type="scientific">Streptomyces buecherae</name>
    <dbReference type="NCBI Taxonomy" id="2763006"/>
    <lineage>
        <taxon>Bacteria</taxon>
        <taxon>Bacillati</taxon>
        <taxon>Actinomycetota</taxon>
        <taxon>Actinomycetes</taxon>
        <taxon>Kitasatosporales</taxon>
        <taxon>Streptomycetaceae</taxon>
        <taxon>Streptomyces</taxon>
    </lineage>
</organism>
<keyword evidence="3" id="KW-0472">Membrane</keyword>
<dbReference type="Pfam" id="PF00892">
    <property type="entry name" value="EamA"/>
    <property type="match status" value="2"/>
</dbReference>
<feature type="transmembrane region" description="Helical" evidence="3">
    <location>
        <begin position="152"/>
        <end position="170"/>
    </location>
</feature>
<evidence type="ECO:0000256" key="2">
    <source>
        <dbReference type="SAM" id="MobiDB-lite"/>
    </source>
</evidence>
<feature type="transmembrane region" description="Helical" evidence="3">
    <location>
        <begin position="211"/>
        <end position="233"/>
    </location>
</feature>
<protein>
    <submittedName>
        <fullName evidence="5">DMT family transporter</fullName>
    </submittedName>
</protein>
<feature type="transmembrane region" description="Helical" evidence="3">
    <location>
        <begin position="301"/>
        <end position="318"/>
    </location>
</feature>
<gene>
    <name evidence="5" type="ORF">HUT08_12765</name>
</gene>
<evidence type="ECO:0000313" key="5">
    <source>
        <dbReference type="EMBL" id="QKW54469.1"/>
    </source>
</evidence>
<feature type="transmembrane region" description="Helical" evidence="3">
    <location>
        <begin position="95"/>
        <end position="115"/>
    </location>
</feature>
<proteinExistence type="inferred from homology"/>
<keyword evidence="6" id="KW-1185">Reference proteome</keyword>
<feature type="domain" description="EamA" evidence="4">
    <location>
        <begin position="181"/>
        <end position="315"/>
    </location>
</feature>
<feature type="domain" description="EamA" evidence="4">
    <location>
        <begin position="39"/>
        <end position="166"/>
    </location>
</feature>
<feature type="transmembrane region" description="Helical" evidence="3">
    <location>
        <begin position="245"/>
        <end position="264"/>
    </location>
</feature>
<feature type="transmembrane region" description="Helical" evidence="3">
    <location>
        <begin position="121"/>
        <end position="145"/>
    </location>
</feature>
<feature type="compositionally biased region" description="Low complexity" evidence="2">
    <location>
        <begin position="14"/>
        <end position="29"/>
    </location>
</feature>
<evidence type="ECO:0000256" key="3">
    <source>
        <dbReference type="SAM" id="Phobius"/>
    </source>
</evidence>
<name>A0A7H8NIT5_9ACTN</name>
<dbReference type="PANTHER" id="PTHR22911:SF79">
    <property type="entry name" value="MOBA-LIKE NTP TRANSFERASE DOMAIN-CONTAINING PROTEIN"/>
    <property type="match status" value="1"/>
</dbReference>
<accession>A0A7H8NIT5</accession>
<keyword evidence="3" id="KW-1133">Transmembrane helix</keyword>
<evidence type="ECO:0000313" key="6">
    <source>
        <dbReference type="Proteomes" id="UP000509303"/>
    </source>
</evidence>
<dbReference type="Proteomes" id="UP000509303">
    <property type="component" value="Chromosome"/>
</dbReference>
<feature type="transmembrane region" description="Helical" evidence="3">
    <location>
        <begin position="182"/>
        <end position="199"/>
    </location>
</feature>
<dbReference type="AlphaFoldDB" id="A0A7H8NIT5"/>
<reference evidence="5 6" key="1">
    <citation type="submission" date="2020-06" db="EMBL/GenBank/DDBJ databases">
        <title>Genome mining for natural products.</title>
        <authorList>
            <person name="Zhang B."/>
            <person name="Shi J."/>
            <person name="Ge H."/>
        </authorList>
    </citation>
    <scope>NUCLEOTIDE SEQUENCE [LARGE SCALE GENOMIC DNA]</scope>
    <source>
        <strain evidence="5 6">NA00687</strain>
    </source>
</reference>
<dbReference type="InterPro" id="IPR000620">
    <property type="entry name" value="EamA_dom"/>
</dbReference>
<feature type="transmembrane region" description="Helical" evidence="3">
    <location>
        <begin position="276"/>
        <end position="295"/>
    </location>
</feature>
<feature type="transmembrane region" description="Helical" evidence="3">
    <location>
        <begin position="65"/>
        <end position="83"/>
    </location>
</feature>
<dbReference type="InterPro" id="IPR037185">
    <property type="entry name" value="EmrE-like"/>
</dbReference>
<evidence type="ECO:0000259" key="4">
    <source>
        <dbReference type="Pfam" id="PF00892"/>
    </source>
</evidence>
<feature type="region of interest" description="Disordered" evidence="2">
    <location>
        <begin position="1"/>
        <end position="29"/>
    </location>
</feature>
<dbReference type="PANTHER" id="PTHR22911">
    <property type="entry name" value="ACYL-MALONYL CONDENSING ENZYME-RELATED"/>
    <property type="match status" value="1"/>
</dbReference>
<sequence>MTADPSTAAGAPLPRGGTRAATPAAPGGVARRLSRSPRLLAVAGAACISVSAMLVRLSATSPETAAFFRCALALPLLLPLALRERRRLGPRPARHAGTDLLAGVLLGADLVLWGASIPELGAGIATVIVNVQVAIVPLLALLLFGERLSRRFALTVPVMLAGVALAGGVAETRGAAGDPVRGVLAGLGAGVAYAGYLFLLRGRGAATGPRYRFLPVTLATVTAGALPLLVGLVRQDLDLTPGWPAFGWLATLAVTGQFLGWLLIGAALPRLPAKEGGSILLVQPVLAVLLGMALLGERLSGWQAAGCVIVVLAVWDTTRARQPAAEPAARTRARARAWARARGVRR</sequence>
<evidence type="ECO:0000256" key="1">
    <source>
        <dbReference type="ARBA" id="ARBA00007362"/>
    </source>
</evidence>
<keyword evidence="3" id="KW-0812">Transmembrane</keyword>